<organism evidence="2 3">
    <name type="scientific">Brevundimonas mediterranea</name>
    <dbReference type="NCBI Taxonomy" id="74329"/>
    <lineage>
        <taxon>Bacteria</taxon>
        <taxon>Pseudomonadati</taxon>
        <taxon>Pseudomonadota</taxon>
        <taxon>Alphaproteobacteria</taxon>
        <taxon>Caulobacterales</taxon>
        <taxon>Caulobacteraceae</taxon>
        <taxon>Brevundimonas</taxon>
    </lineage>
</organism>
<evidence type="ECO:0000256" key="1">
    <source>
        <dbReference type="SAM" id="MobiDB-lite"/>
    </source>
</evidence>
<dbReference type="InterPro" id="IPR021330">
    <property type="entry name" value="DUF2939"/>
</dbReference>
<sequence length="184" mass="19629">MLKKIVVGLLAAVAAGLLIACFVSPFVAAQGLIRAARTGDAAELERRVDFPAFRASLKSELNARAALEIRHRAGGDTGLAALGMLLAPSLVDGAVDNFVTPQAVAAMVRSGEKPRPERPVPATDTPAAPKSEIHQSWAYRGFDRFAVTLTRDDQPDDALVLVLERRGMFDWKLAGVDLTPDPMG</sequence>
<dbReference type="RefSeq" id="WP_183197358.1">
    <property type="nucleotide sequence ID" value="NZ_JACIDA010000002.1"/>
</dbReference>
<dbReference type="PROSITE" id="PS51257">
    <property type="entry name" value="PROKAR_LIPOPROTEIN"/>
    <property type="match status" value="1"/>
</dbReference>
<dbReference type="Proteomes" id="UP000532936">
    <property type="component" value="Unassembled WGS sequence"/>
</dbReference>
<proteinExistence type="predicted"/>
<dbReference type="EMBL" id="JACIDA010000002">
    <property type="protein sequence ID" value="MBB3872908.1"/>
    <property type="molecule type" value="Genomic_DNA"/>
</dbReference>
<accession>A0A7W6F0K6</accession>
<comment type="caution">
    <text evidence="2">The sequence shown here is derived from an EMBL/GenBank/DDBJ whole genome shotgun (WGS) entry which is preliminary data.</text>
</comment>
<protein>
    <recommendedName>
        <fullName evidence="4">DUF2939 domain-containing protein</fullName>
    </recommendedName>
</protein>
<feature type="region of interest" description="Disordered" evidence="1">
    <location>
        <begin position="109"/>
        <end position="130"/>
    </location>
</feature>
<dbReference type="Pfam" id="PF11159">
    <property type="entry name" value="DUF2939"/>
    <property type="match status" value="1"/>
</dbReference>
<evidence type="ECO:0008006" key="4">
    <source>
        <dbReference type="Google" id="ProtNLM"/>
    </source>
</evidence>
<dbReference type="AlphaFoldDB" id="A0A7W6F0K6"/>
<name>A0A7W6F0K6_9CAUL</name>
<reference evidence="2 3" key="1">
    <citation type="submission" date="2020-08" db="EMBL/GenBank/DDBJ databases">
        <title>Genomic Encyclopedia of Type Strains, Phase IV (KMG-IV): sequencing the most valuable type-strain genomes for metagenomic binning, comparative biology and taxonomic classification.</title>
        <authorList>
            <person name="Goeker M."/>
        </authorList>
    </citation>
    <scope>NUCLEOTIDE SEQUENCE [LARGE SCALE GENOMIC DNA]</scope>
    <source>
        <strain evidence="2 3">DSM 14878</strain>
    </source>
</reference>
<evidence type="ECO:0000313" key="2">
    <source>
        <dbReference type="EMBL" id="MBB3872908.1"/>
    </source>
</evidence>
<evidence type="ECO:0000313" key="3">
    <source>
        <dbReference type="Proteomes" id="UP000532936"/>
    </source>
</evidence>
<gene>
    <name evidence="2" type="ORF">GGR11_002461</name>
</gene>